<dbReference type="GO" id="GO:0005886">
    <property type="term" value="C:plasma membrane"/>
    <property type="evidence" value="ECO:0007669"/>
    <property type="project" value="TreeGrafter"/>
</dbReference>
<dbReference type="InterPro" id="IPR015526">
    <property type="entry name" value="Frizzled/SFRP"/>
</dbReference>
<dbReference type="SMART" id="SM00063">
    <property type="entry name" value="FRI"/>
    <property type="match status" value="1"/>
</dbReference>
<comment type="subcellular location">
    <subcellularLocation>
        <location evidence="1">Secreted</location>
    </subcellularLocation>
</comment>
<keyword evidence="12" id="KW-1185">Reference proteome</keyword>
<evidence type="ECO:0000256" key="1">
    <source>
        <dbReference type="ARBA" id="ARBA00004613"/>
    </source>
</evidence>
<feature type="domain" description="FZ" evidence="9">
    <location>
        <begin position="67"/>
        <end position="186"/>
    </location>
</feature>
<dbReference type="Pfam" id="PF01392">
    <property type="entry name" value="Fz"/>
    <property type="match status" value="1"/>
</dbReference>
<sequence>MLELRRTSHTLRRRAHIKAIKQFREVHSFLSREFSSLVHEKNFFMYSVRLLGLLAVGLFAADGFRFSFEPKCGKITNPLCSRVLPYNLTRFPNIFGHQSEFIANRAIQLFSPLVKQANCSKHAEFFLCSFYLPICLPGIEEENVIRPCRSLCERIKADCSAVIQYWPSFVKCEELPQFKDSVCIQPESFIAEPKPTKIVNVAPCESRPPADYRFYASGQYDYAMKFKVILIEKRENQETIFHGKAAKVYKQGYVPIHKGRVEIWSYTNSTCPSLRAGRAFLISGHEDALRKKLLLSSTSLIEAWSGETMRKVRKWLRIESKLAMQKNRNSVPNKEIREKL</sequence>
<dbReference type="InterPro" id="IPR001134">
    <property type="entry name" value="Netrin_domain"/>
</dbReference>
<keyword evidence="3" id="KW-0217">Developmental protein</keyword>
<dbReference type="GO" id="GO:0035567">
    <property type="term" value="P:non-canonical Wnt signaling pathway"/>
    <property type="evidence" value="ECO:0007669"/>
    <property type="project" value="TreeGrafter"/>
</dbReference>
<evidence type="ECO:0000256" key="3">
    <source>
        <dbReference type="ARBA" id="ARBA00022473"/>
    </source>
</evidence>
<dbReference type="GO" id="GO:0005576">
    <property type="term" value="C:extracellular region"/>
    <property type="evidence" value="ECO:0007669"/>
    <property type="project" value="UniProtKB-SubCell"/>
</dbReference>
<evidence type="ECO:0000256" key="4">
    <source>
        <dbReference type="ARBA" id="ARBA00022525"/>
    </source>
</evidence>
<evidence type="ECO:0000256" key="5">
    <source>
        <dbReference type="ARBA" id="ARBA00022687"/>
    </source>
</evidence>
<dbReference type="GO" id="GO:0030154">
    <property type="term" value="P:cell differentiation"/>
    <property type="evidence" value="ECO:0007669"/>
    <property type="project" value="UniProtKB-KW"/>
</dbReference>
<dbReference type="SUPFAM" id="SSF63501">
    <property type="entry name" value="Frizzled cysteine-rich domain"/>
    <property type="match status" value="1"/>
</dbReference>
<gene>
    <name evidence="11" type="ORF">PMEA_00007767</name>
</gene>
<keyword evidence="4" id="KW-0964">Secreted</keyword>
<dbReference type="Proteomes" id="UP001159428">
    <property type="component" value="Unassembled WGS sequence"/>
</dbReference>
<dbReference type="AlphaFoldDB" id="A0AAU9WLJ8"/>
<protein>
    <submittedName>
        <fullName evidence="11">Uncharacterized protein</fullName>
    </submittedName>
</protein>
<dbReference type="SUPFAM" id="SSF50242">
    <property type="entry name" value="TIMP-like"/>
    <property type="match status" value="1"/>
</dbReference>
<evidence type="ECO:0000313" key="11">
    <source>
        <dbReference type="EMBL" id="CAH3118068.1"/>
    </source>
</evidence>
<dbReference type="CDD" id="cd07066">
    <property type="entry name" value="CRD_FZ"/>
    <property type="match status" value="1"/>
</dbReference>
<dbReference type="EMBL" id="CALNXJ010000016">
    <property type="protein sequence ID" value="CAH3118068.1"/>
    <property type="molecule type" value="Genomic_DNA"/>
</dbReference>
<evidence type="ECO:0000256" key="2">
    <source>
        <dbReference type="ARBA" id="ARBA00010054"/>
    </source>
</evidence>
<keyword evidence="5" id="KW-0879">Wnt signaling pathway</keyword>
<comment type="similarity">
    <text evidence="2">Belongs to the secreted frizzled-related protein (sFRP) family.</text>
</comment>
<dbReference type="PROSITE" id="PS50189">
    <property type="entry name" value="NTR"/>
    <property type="match status" value="1"/>
</dbReference>
<dbReference type="PANTHER" id="PTHR11309">
    <property type="entry name" value="FRIZZLED"/>
    <property type="match status" value="1"/>
</dbReference>
<dbReference type="GO" id="GO:0042813">
    <property type="term" value="F:Wnt receptor activity"/>
    <property type="evidence" value="ECO:0007669"/>
    <property type="project" value="TreeGrafter"/>
</dbReference>
<dbReference type="InterPro" id="IPR008993">
    <property type="entry name" value="TIMP-like_OB-fold"/>
</dbReference>
<dbReference type="GO" id="GO:0060070">
    <property type="term" value="P:canonical Wnt signaling pathway"/>
    <property type="evidence" value="ECO:0007669"/>
    <property type="project" value="TreeGrafter"/>
</dbReference>
<comment type="caution">
    <text evidence="11">The sequence shown here is derived from an EMBL/GenBank/DDBJ whole genome shotgun (WGS) entry which is preliminary data.</text>
</comment>
<reference evidence="11 12" key="1">
    <citation type="submission" date="2022-05" db="EMBL/GenBank/DDBJ databases">
        <authorList>
            <consortium name="Genoscope - CEA"/>
            <person name="William W."/>
        </authorList>
    </citation>
    <scope>NUCLEOTIDE SEQUENCE [LARGE SCALE GENOMIC DNA]</scope>
</reference>
<dbReference type="GO" id="GO:0017147">
    <property type="term" value="F:Wnt-protein binding"/>
    <property type="evidence" value="ECO:0007669"/>
    <property type="project" value="TreeGrafter"/>
</dbReference>
<dbReference type="Gene3D" id="2.40.50.120">
    <property type="match status" value="1"/>
</dbReference>
<evidence type="ECO:0000259" key="9">
    <source>
        <dbReference type="PROSITE" id="PS50038"/>
    </source>
</evidence>
<keyword evidence="7" id="KW-1015">Disulfide bond</keyword>
<evidence type="ECO:0000313" key="12">
    <source>
        <dbReference type="Proteomes" id="UP001159428"/>
    </source>
</evidence>
<name>A0AAU9WLJ8_9CNID</name>
<dbReference type="SMART" id="SM00643">
    <property type="entry name" value="C345C"/>
    <property type="match status" value="1"/>
</dbReference>
<evidence type="ECO:0000256" key="7">
    <source>
        <dbReference type="ARBA" id="ARBA00023157"/>
    </source>
</evidence>
<dbReference type="PROSITE" id="PS50038">
    <property type="entry name" value="FZ"/>
    <property type="match status" value="1"/>
</dbReference>
<dbReference type="InterPro" id="IPR020067">
    <property type="entry name" value="Frizzled_dom"/>
</dbReference>
<organism evidence="11 12">
    <name type="scientific">Pocillopora meandrina</name>
    <dbReference type="NCBI Taxonomy" id="46732"/>
    <lineage>
        <taxon>Eukaryota</taxon>
        <taxon>Metazoa</taxon>
        <taxon>Cnidaria</taxon>
        <taxon>Anthozoa</taxon>
        <taxon>Hexacorallia</taxon>
        <taxon>Scleractinia</taxon>
        <taxon>Astrocoeniina</taxon>
        <taxon>Pocilloporidae</taxon>
        <taxon>Pocillopora</taxon>
    </lineage>
</organism>
<evidence type="ECO:0000256" key="6">
    <source>
        <dbReference type="ARBA" id="ARBA00022782"/>
    </source>
</evidence>
<dbReference type="InterPro" id="IPR018933">
    <property type="entry name" value="Netrin_module_non-TIMP"/>
</dbReference>
<feature type="domain" description="NTR" evidence="10">
    <location>
        <begin position="200"/>
        <end position="324"/>
    </location>
</feature>
<evidence type="ECO:0000256" key="8">
    <source>
        <dbReference type="PROSITE-ProRule" id="PRU00090"/>
    </source>
</evidence>
<accession>A0AAU9WLJ8</accession>
<dbReference type="InterPro" id="IPR036790">
    <property type="entry name" value="Frizzled_dom_sf"/>
</dbReference>
<comment type="caution">
    <text evidence="8">Lacks conserved residue(s) required for the propagation of feature annotation.</text>
</comment>
<evidence type="ECO:0000259" key="10">
    <source>
        <dbReference type="PROSITE" id="PS50189"/>
    </source>
</evidence>
<dbReference type="Gene3D" id="1.10.2000.10">
    <property type="entry name" value="Frizzled cysteine-rich domain"/>
    <property type="match status" value="1"/>
</dbReference>
<keyword evidence="6" id="KW-0221">Differentiation</keyword>
<proteinExistence type="inferred from homology"/>
<dbReference type="Pfam" id="PF01759">
    <property type="entry name" value="NTR"/>
    <property type="match status" value="1"/>
</dbReference>